<dbReference type="PANTHER" id="PTHR33121:SF15">
    <property type="entry name" value="BLUE LIGHT- AND TEMPERATURE-REGULATED ANTIREPRESSOR BLUF"/>
    <property type="match status" value="1"/>
</dbReference>
<evidence type="ECO:0000313" key="3">
    <source>
        <dbReference type="Proteomes" id="UP000254968"/>
    </source>
</evidence>
<reference evidence="2 3" key="1">
    <citation type="submission" date="2018-06" db="EMBL/GenBank/DDBJ databases">
        <authorList>
            <consortium name="Pathogen Informatics"/>
            <person name="Doyle S."/>
        </authorList>
    </citation>
    <scope>NUCLEOTIDE SEQUENCE [LARGE SCALE GENOMIC DNA]</scope>
    <source>
        <strain evidence="2 3">NCTC13315</strain>
    </source>
</reference>
<dbReference type="Proteomes" id="UP000254968">
    <property type="component" value="Unassembled WGS sequence"/>
</dbReference>
<dbReference type="GO" id="GO:0071111">
    <property type="term" value="F:cyclic-guanylate-specific phosphodiesterase activity"/>
    <property type="evidence" value="ECO:0007669"/>
    <property type="project" value="InterPro"/>
</dbReference>
<dbReference type="PROSITE" id="PS50883">
    <property type="entry name" value="EAL"/>
    <property type="match status" value="1"/>
</dbReference>
<accession>A0A378JPR4</accession>
<sequence length="252" mass="28625">MTTNHNHHLKKLCKICQLELDFDFTFAFQPIIDIGKQEVFAYEALVRGKNGEGAAEILAQVTDENRYRFDQECRIRSIYLAQKLNITSYLSINFLPNAIYSPELCIRTTIQAAELANFPLEKIIFEVAESEQIHEPEKLLGIFQYYQAKGFKTAIDDFGAGFAGLGLLANFQPNYIKIDLKLIRDIDTNTAKQATVKGILLTANLLNIQVIAEGIENLAEAQWLQQEGIILMQGFYFSKPGFECLPKVIHWL</sequence>
<dbReference type="InterPro" id="IPR035919">
    <property type="entry name" value="EAL_sf"/>
</dbReference>
<dbReference type="AlphaFoldDB" id="A0A378JPR4"/>
<dbReference type="InterPro" id="IPR050706">
    <property type="entry name" value="Cyclic-di-GMP_PDE-like"/>
</dbReference>
<dbReference type="SMART" id="SM00052">
    <property type="entry name" value="EAL"/>
    <property type="match status" value="1"/>
</dbReference>
<dbReference type="InterPro" id="IPR001633">
    <property type="entry name" value="EAL_dom"/>
</dbReference>
<keyword evidence="3" id="KW-1185">Reference proteome</keyword>
<feature type="domain" description="EAL" evidence="1">
    <location>
        <begin position="8"/>
        <end position="252"/>
    </location>
</feature>
<dbReference type="OrthoDB" id="1673646at2"/>
<gene>
    <name evidence="2" type="primary">ycgF_5</name>
    <name evidence="2" type="ORF">NCTC13315_03125</name>
</gene>
<evidence type="ECO:0000313" key="2">
    <source>
        <dbReference type="EMBL" id="STX55755.1"/>
    </source>
</evidence>
<evidence type="ECO:0000259" key="1">
    <source>
        <dbReference type="PROSITE" id="PS50883"/>
    </source>
</evidence>
<dbReference type="Gene3D" id="3.20.20.450">
    <property type="entry name" value="EAL domain"/>
    <property type="match status" value="1"/>
</dbReference>
<proteinExistence type="predicted"/>
<dbReference type="EMBL" id="UGNV01000006">
    <property type="protein sequence ID" value="STX55755.1"/>
    <property type="molecule type" value="Genomic_DNA"/>
</dbReference>
<dbReference type="PANTHER" id="PTHR33121">
    <property type="entry name" value="CYCLIC DI-GMP PHOSPHODIESTERASE PDEF"/>
    <property type="match status" value="1"/>
</dbReference>
<protein>
    <submittedName>
        <fullName evidence="2">Signal transduction protein (EAL/GGDEF domain protein)</fullName>
    </submittedName>
</protein>
<name>A0A378JPR4_9GAMM</name>
<dbReference type="CDD" id="cd01948">
    <property type="entry name" value="EAL"/>
    <property type="match status" value="1"/>
</dbReference>
<dbReference type="RefSeq" id="WP_115304358.1">
    <property type="nucleotide sequence ID" value="NZ_CAAAHO010000004.1"/>
</dbReference>
<dbReference type="SUPFAM" id="SSF141868">
    <property type="entry name" value="EAL domain-like"/>
    <property type="match status" value="1"/>
</dbReference>
<dbReference type="Pfam" id="PF00563">
    <property type="entry name" value="EAL"/>
    <property type="match status" value="1"/>
</dbReference>
<organism evidence="2 3">
    <name type="scientific">Legionella beliardensis</name>
    <dbReference type="NCBI Taxonomy" id="91822"/>
    <lineage>
        <taxon>Bacteria</taxon>
        <taxon>Pseudomonadati</taxon>
        <taxon>Pseudomonadota</taxon>
        <taxon>Gammaproteobacteria</taxon>
        <taxon>Legionellales</taxon>
        <taxon>Legionellaceae</taxon>
        <taxon>Legionella</taxon>
    </lineage>
</organism>